<dbReference type="EMBL" id="NMUH01000068">
    <property type="protein sequence ID" value="MQL70458.1"/>
    <property type="molecule type" value="Genomic_DNA"/>
</dbReference>
<name>A0A843TF51_COLES</name>
<gene>
    <name evidence="1" type="ORF">Taro_002764</name>
</gene>
<proteinExistence type="predicted"/>
<accession>A0A843TF51</accession>
<sequence length="29" mass="3151">MRGTMNVITRLGRTMNERLDAMAEVGGIG</sequence>
<reference evidence="1" key="1">
    <citation type="submission" date="2017-07" db="EMBL/GenBank/DDBJ databases">
        <title>Taro Niue Genome Assembly and Annotation.</title>
        <authorList>
            <person name="Atibalentja N."/>
            <person name="Keating K."/>
            <person name="Fields C.J."/>
        </authorList>
    </citation>
    <scope>NUCLEOTIDE SEQUENCE</scope>
    <source>
        <strain evidence="1">Niue_2</strain>
        <tissue evidence="1">Leaf</tissue>
    </source>
</reference>
<evidence type="ECO:0000313" key="2">
    <source>
        <dbReference type="Proteomes" id="UP000652761"/>
    </source>
</evidence>
<dbReference type="Proteomes" id="UP000652761">
    <property type="component" value="Unassembled WGS sequence"/>
</dbReference>
<protein>
    <submittedName>
        <fullName evidence="1">Uncharacterized protein</fullName>
    </submittedName>
</protein>
<organism evidence="1 2">
    <name type="scientific">Colocasia esculenta</name>
    <name type="common">Wild taro</name>
    <name type="synonym">Arum esculentum</name>
    <dbReference type="NCBI Taxonomy" id="4460"/>
    <lineage>
        <taxon>Eukaryota</taxon>
        <taxon>Viridiplantae</taxon>
        <taxon>Streptophyta</taxon>
        <taxon>Embryophyta</taxon>
        <taxon>Tracheophyta</taxon>
        <taxon>Spermatophyta</taxon>
        <taxon>Magnoliopsida</taxon>
        <taxon>Liliopsida</taxon>
        <taxon>Araceae</taxon>
        <taxon>Aroideae</taxon>
        <taxon>Colocasieae</taxon>
        <taxon>Colocasia</taxon>
    </lineage>
</organism>
<keyword evidence="2" id="KW-1185">Reference proteome</keyword>
<dbReference type="AlphaFoldDB" id="A0A843TF51"/>
<comment type="caution">
    <text evidence="1">The sequence shown here is derived from an EMBL/GenBank/DDBJ whole genome shotgun (WGS) entry which is preliminary data.</text>
</comment>
<evidence type="ECO:0000313" key="1">
    <source>
        <dbReference type="EMBL" id="MQL70458.1"/>
    </source>
</evidence>